<dbReference type="PANTHER" id="PTHR31672">
    <property type="entry name" value="BNACNNG10540D PROTEIN"/>
    <property type="match status" value="1"/>
</dbReference>
<dbReference type="SUPFAM" id="SSF81383">
    <property type="entry name" value="F-box domain"/>
    <property type="match status" value="1"/>
</dbReference>
<proteinExistence type="predicted"/>
<sequence length="530" mass="59927">MANLPMDIVNDIFLRLPATTLVRCRVLSKPCFSLIDTPDFIASHLKRTLENGEHLMILLRSPRLLHTAYLDAPDKLSDVDHPLQTGGFTEVFGSVNGLIGLTNSPFDLAIFNPSTRKIHRLPVAPLDVPERFINRENVFYGLGHDSVSDDYKVVRMIQSKHKSDGVDGSFGYPFEVKVFSLKSNRWKRIFFPFELLILCIYYYELFLYRSGNGVLAGNSLHWILPRSQGLIPCNTIIRFDLASDDLGVLSFPQKLCCGDNMEMCVFDGCLCLMSYSEFSHVDVWILREYEGKWSKFITVESYGFLRPLVYSKDRSKILLELNSVKLVWYDLASMSFETLVIKGCEGLQCSAEIVVSSLVLGCKGDPRRTREKKMMHKGLRTMGQLYSYSQPSSSSASLDITSLLEAEGQLYADQAESGYTIAVPDQYAAAPEADANDGDSHIWKWCDVAVVEELRDTQQQLRMLKDQFFETDQKVARLEKIVGVLSKKKAVPKYRFAVGVSLLLLLFLVIVSWRKSLGGIKHQCPAWRSA</sequence>
<dbReference type="Proteomes" id="UP000886595">
    <property type="component" value="Unassembled WGS sequence"/>
</dbReference>
<evidence type="ECO:0000256" key="1">
    <source>
        <dbReference type="SAM" id="Phobius"/>
    </source>
</evidence>
<dbReference type="AlphaFoldDB" id="A0A8X7WN18"/>
<dbReference type="Pfam" id="PF00646">
    <property type="entry name" value="F-box"/>
    <property type="match status" value="1"/>
</dbReference>
<dbReference type="NCBIfam" id="TIGR01640">
    <property type="entry name" value="F_box_assoc_1"/>
    <property type="match status" value="1"/>
</dbReference>
<evidence type="ECO:0000259" key="2">
    <source>
        <dbReference type="PROSITE" id="PS50181"/>
    </source>
</evidence>
<name>A0A8X7WN18_BRACI</name>
<dbReference type="EMBL" id="JAAMPC010000001">
    <property type="protein sequence ID" value="KAG2333858.1"/>
    <property type="molecule type" value="Genomic_DNA"/>
</dbReference>
<organism evidence="3 4">
    <name type="scientific">Brassica carinata</name>
    <name type="common">Ethiopian mustard</name>
    <name type="synonym">Abyssinian cabbage</name>
    <dbReference type="NCBI Taxonomy" id="52824"/>
    <lineage>
        <taxon>Eukaryota</taxon>
        <taxon>Viridiplantae</taxon>
        <taxon>Streptophyta</taxon>
        <taxon>Embryophyta</taxon>
        <taxon>Tracheophyta</taxon>
        <taxon>Spermatophyta</taxon>
        <taxon>Magnoliopsida</taxon>
        <taxon>eudicotyledons</taxon>
        <taxon>Gunneridae</taxon>
        <taxon>Pentapetalae</taxon>
        <taxon>rosids</taxon>
        <taxon>malvids</taxon>
        <taxon>Brassicales</taxon>
        <taxon>Brassicaceae</taxon>
        <taxon>Brassiceae</taxon>
        <taxon>Brassica</taxon>
    </lineage>
</organism>
<dbReference type="InterPro" id="IPR050796">
    <property type="entry name" value="SCF_F-box_component"/>
</dbReference>
<dbReference type="OrthoDB" id="591557at2759"/>
<protein>
    <recommendedName>
        <fullName evidence="2">F-box domain-containing protein</fullName>
    </recommendedName>
</protein>
<keyword evidence="1" id="KW-1133">Transmembrane helix</keyword>
<dbReference type="InterPro" id="IPR036047">
    <property type="entry name" value="F-box-like_dom_sf"/>
</dbReference>
<dbReference type="PANTHER" id="PTHR31672:SF13">
    <property type="entry name" value="F-BOX PROTEIN CPR30-LIKE"/>
    <property type="match status" value="1"/>
</dbReference>
<feature type="domain" description="F-box" evidence="2">
    <location>
        <begin position="1"/>
        <end position="45"/>
    </location>
</feature>
<dbReference type="SMART" id="SM00256">
    <property type="entry name" value="FBOX"/>
    <property type="match status" value="1"/>
</dbReference>
<dbReference type="InterPro" id="IPR001810">
    <property type="entry name" value="F-box_dom"/>
</dbReference>
<dbReference type="PROSITE" id="PS50181">
    <property type="entry name" value="FBOX"/>
    <property type="match status" value="1"/>
</dbReference>
<keyword evidence="1" id="KW-0472">Membrane</keyword>
<feature type="transmembrane region" description="Helical" evidence="1">
    <location>
        <begin position="494"/>
        <end position="513"/>
    </location>
</feature>
<dbReference type="InterPro" id="IPR013187">
    <property type="entry name" value="F-box-assoc_dom_typ3"/>
</dbReference>
<keyword evidence="1" id="KW-0812">Transmembrane</keyword>
<comment type="caution">
    <text evidence="3">The sequence shown here is derived from an EMBL/GenBank/DDBJ whole genome shotgun (WGS) entry which is preliminary data.</text>
</comment>
<reference evidence="3 4" key="1">
    <citation type="submission" date="2020-02" db="EMBL/GenBank/DDBJ databases">
        <authorList>
            <person name="Ma Q."/>
            <person name="Huang Y."/>
            <person name="Song X."/>
            <person name="Pei D."/>
        </authorList>
    </citation>
    <scope>NUCLEOTIDE SEQUENCE [LARGE SCALE GENOMIC DNA]</scope>
    <source>
        <strain evidence="3">Sxm20200214</strain>
        <tissue evidence="3">Leaf</tissue>
    </source>
</reference>
<keyword evidence="4" id="KW-1185">Reference proteome</keyword>
<dbReference type="Pfam" id="PF08268">
    <property type="entry name" value="FBA_3"/>
    <property type="match status" value="1"/>
</dbReference>
<evidence type="ECO:0000313" key="3">
    <source>
        <dbReference type="EMBL" id="KAG2333858.1"/>
    </source>
</evidence>
<evidence type="ECO:0000313" key="4">
    <source>
        <dbReference type="Proteomes" id="UP000886595"/>
    </source>
</evidence>
<accession>A0A8X7WN18</accession>
<dbReference type="InterPro" id="IPR017451">
    <property type="entry name" value="F-box-assoc_interact_dom"/>
</dbReference>
<gene>
    <name evidence="3" type="ORF">Bca52824_005038</name>
</gene>